<gene>
    <name evidence="1" type="ORF">KSP39_PZI021071</name>
</gene>
<evidence type="ECO:0000313" key="2">
    <source>
        <dbReference type="Proteomes" id="UP001418222"/>
    </source>
</evidence>
<protein>
    <submittedName>
        <fullName evidence="1">Uncharacterized protein</fullName>
    </submittedName>
</protein>
<name>A0AAP0FWG0_9ASPA</name>
<dbReference type="AlphaFoldDB" id="A0AAP0FWG0"/>
<sequence>MSTDSQRSRTVSHGNLQAMKLVISISAPFKAAVTKSCSIPIAVDELKICFSRSKQVFLPNTDSAQEALRPAS</sequence>
<dbReference type="EMBL" id="JBBWWQ010000019">
    <property type="protein sequence ID" value="KAK8919203.1"/>
    <property type="molecule type" value="Genomic_DNA"/>
</dbReference>
<dbReference type="Proteomes" id="UP001418222">
    <property type="component" value="Unassembled WGS sequence"/>
</dbReference>
<comment type="caution">
    <text evidence="1">The sequence shown here is derived from an EMBL/GenBank/DDBJ whole genome shotgun (WGS) entry which is preliminary data.</text>
</comment>
<proteinExistence type="predicted"/>
<reference evidence="1 2" key="1">
    <citation type="journal article" date="2022" name="Nat. Plants">
        <title>Genomes of leafy and leafless Platanthera orchids illuminate the evolution of mycoheterotrophy.</title>
        <authorList>
            <person name="Li M.H."/>
            <person name="Liu K.W."/>
            <person name="Li Z."/>
            <person name="Lu H.C."/>
            <person name="Ye Q.L."/>
            <person name="Zhang D."/>
            <person name="Wang J.Y."/>
            <person name="Li Y.F."/>
            <person name="Zhong Z.M."/>
            <person name="Liu X."/>
            <person name="Yu X."/>
            <person name="Liu D.K."/>
            <person name="Tu X.D."/>
            <person name="Liu B."/>
            <person name="Hao Y."/>
            <person name="Liao X.Y."/>
            <person name="Jiang Y.T."/>
            <person name="Sun W.H."/>
            <person name="Chen J."/>
            <person name="Chen Y.Q."/>
            <person name="Ai Y."/>
            <person name="Zhai J.W."/>
            <person name="Wu S.S."/>
            <person name="Zhou Z."/>
            <person name="Hsiao Y.Y."/>
            <person name="Wu W.L."/>
            <person name="Chen Y.Y."/>
            <person name="Lin Y.F."/>
            <person name="Hsu J.L."/>
            <person name="Li C.Y."/>
            <person name="Wang Z.W."/>
            <person name="Zhao X."/>
            <person name="Zhong W.Y."/>
            <person name="Ma X.K."/>
            <person name="Ma L."/>
            <person name="Huang J."/>
            <person name="Chen G.Z."/>
            <person name="Huang M.Z."/>
            <person name="Huang L."/>
            <person name="Peng D.H."/>
            <person name="Luo Y.B."/>
            <person name="Zou S.Q."/>
            <person name="Chen S.P."/>
            <person name="Lan S."/>
            <person name="Tsai W.C."/>
            <person name="Van de Peer Y."/>
            <person name="Liu Z.J."/>
        </authorList>
    </citation>
    <scope>NUCLEOTIDE SEQUENCE [LARGE SCALE GENOMIC DNA]</scope>
    <source>
        <strain evidence="1">Lor287</strain>
    </source>
</reference>
<accession>A0AAP0FWG0</accession>
<organism evidence="1 2">
    <name type="scientific">Platanthera zijinensis</name>
    <dbReference type="NCBI Taxonomy" id="2320716"/>
    <lineage>
        <taxon>Eukaryota</taxon>
        <taxon>Viridiplantae</taxon>
        <taxon>Streptophyta</taxon>
        <taxon>Embryophyta</taxon>
        <taxon>Tracheophyta</taxon>
        <taxon>Spermatophyta</taxon>
        <taxon>Magnoliopsida</taxon>
        <taxon>Liliopsida</taxon>
        <taxon>Asparagales</taxon>
        <taxon>Orchidaceae</taxon>
        <taxon>Orchidoideae</taxon>
        <taxon>Orchideae</taxon>
        <taxon>Orchidinae</taxon>
        <taxon>Platanthera</taxon>
    </lineage>
</organism>
<keyword evidence="2" id="KW-1185">Reference proteome</keyword>
<evidence type="ECO:0000313" key="1">
    <source>
        <dbReference type="EMBL" id="KAK8919203.1"/>
    </source>
</evidence>